<evidence type="ECO:0000313" key="18">
    <source>
        <dbReference type="Proteomes" id="UP000000768"/>
    </source>
</evidence>
<evidence type="ECO:0000256" key="1">
    <source>
        <dbReference type="ARBA" id="ARBA00004251"/>
    </source>
</evidence>
<evidence type="ECO:0000256" key="4">
    <source>
        <dbReference type="ARBA" id="ARBA00022614"/>
    </source>
</evidence>
<dbReference type="Pfam" id="PF08263">
    <property type="entry name" value="LRRNT_2"/>
    <property type="match status" value="1"/>
</dbReference>
<dbReference type="GO" id="GO:0004672">
    <property type="term" value="F:protein kinase activity"/>
    <property type="evidence" value="ECO:0000318"/>
    <property type="project" value="GO_Central"/>
</dbReference>
<dbReference type="GO" id="GO:0005886">
    <property type="term" value="C:plasma membrane"/>
    <property type="evidence" value="ECO:0007669"/>
    <property type="project" value="UniProtKB-SubCell"/>
</dbReference>
<feature type="domain" description="Leucine-rich repeat-containing N-terminal plant-type" evidence="15">
    <location>
        <begin position="38"/>
        <end position="80"/>
    </location>
</feature>
<dbReference type="InterPro" id="IPR032675">
    <property type="entry name" value="LRR_dom_sf"/>
</dbReference>
<dbReference type="SUPFAM" id="SSF52047">
    <property type="entry name" value="RNI-like"/>
    <property type="match status" value="1"/>
</dbReference>
<keyword evidence="3" id="KW-1003">Cell membrane</keyword>
<sequence length="885" mass="97280">MSFCCRRRFQVRFISSDLWLWLCVLLLVSRLSNGCSTEERTALLEISASLLGTKYFAGMPPSWWLERDHDCCSWEGVECSNDTRRVVSRLQLSSLAGSPPENGLCRTGFNSTAFSAFPELQFLDFSMNYATFQSSDGLAGLSKLRHLDLSYNCLNANDSESLGKLYSLEVLHLEFTGMVGTLPASVFENLTDLQELDLSSNQLTGNLPASFFTLPRIQHLNVSQNLFEGSIPMSSNLNHSSSFRTVNISMNNLSGNFSFHWLRNMANLEKIDFSGNIHLAVGVNFPGWKPPFQLKELLLSGCDIDKSIFTEPHFLHTQNHLETLDLSNSSLPGSFPSWLFVQQPALLYLNLGSNLLSGSLDQITYTQTSLLAISLSLNRISGRLPANISSIFPNATFLDFSGNTISGEIPPDLCNISNMEYLDLSNNNLQGELPSCLFADHPILKTLKVSNNKLGGPILGGKSHMSIRWEIYLDGNNFEGELPRHLTGGFVDGGTLDFHGNKLSGKLDVMLWSLPNLWTLNLGSNNLTGEIDQSICSLTGIILLDISNNSISGSLPNCSNPLSLLFLNMSANQLSGDIAPYSFFSNATVTALDLSYNQFTGSIDWVQTLGEVRYLSLGTNKFEGQIPQTICQLQYVRVIDLSHNRLSGSLPACIGDFPFEGKSSGLLYWNLLCGRGFQYPGFRYTSCYEQRGFRFGTKWNLYTYRRNFIDFFSGFDFSENMLSGEIPPELGHLSHLKALNLSHNSLDGLIPAALGNMSDVESLDLSHNQLSGAIPPQLSHLTSLAVFSVAYNNLSGCVPDAGQLGLFDETSYAGNRDLEEASRGSECAAGSEPPDASSPTSQHSGDEAADAVLYAVSAASFVLSFWLTVGFVLCHPYGRHVILKL</sequence>
<keyword evidence="11" id="KW-0325">Glycoprotein</keyword>
<dbReference type="eggNOG" id="KOG0619">
    <property type="taxonomic scope" value="Eukaryota"/>
</dbReference>
<protein>
    <submittedName>
        <fullName evidence="17">Uncharacterized protein</fullName>
    </submittedName>
</protein>
<feature type="signal peptide" evidence="14">
    <location>
        <begin position="1"/>
        <end position="34"/>
    </location>
</feature>
<dbReference type="FunFam" id="3.80.10.10:FF:000095">
    <property type="entry name" value="LRR receptor-like serine/threonine-protein kinase GSO1"/>
    <property type="match status" value="1"/>
</dbReference>
<dbReference type="Proteomes" id="UP000000768">
    <property type="component" value="Chromosome 6"/>
</dbReference>
<evidence type="ECO:0000259" key="16">
    <source>
        <dbReference type="Pfam" id="PF23598"/>
    </source>
</evidence>
<comment type="similarity">
    <text evidence="2">Belongs to the RLP family.</text>
</comment>
<reference evidence="18" key="2">
    <citation type="journal article" date="2018" name="Plant J.">
        <title>The Sorghum bicolor reference genome: improved assembly, gene annotations, a transcriptome atlas, and signatures of genome organization.</title>
        <authorList>
            <person name="McCormick R.F."/>
            <person name="Truong S.K."/>
            <person name="Sreedasyam A."/>
            <person name="Jenkins J."/>
            <person name="Shu S."/>
            <person name="Sims D."/>
            <person name="Kennedy M."/>
            <person name="Amirebrahimi M."/>
            <person name="Weers B.D."/>
            <person name="McKinley B."/>
            <person name="Mattison A."/>
            <person name="Morishige D.T."/>
            <person name="Grimwood J."/>
            <person name="Schmutz J."/>
            <person name="Mullet J.E."/>
        </authorList>
    </citation>
    <scope>NUCLEOTIDE SEQUENCE [LARGE SCALE GENOMIC DNA]</scope>
    <source>
        <strain evidence="18">cv. BTx623</strain>
    </source>
</reference>
<feature type="chain" id="PRO_5008588982" evidence="14">
    <location>
        <begin position="35"/>
        <end position="885"/>
    </location>
</feature>
<feature type="region of interest" description="Disordered" evidence="12">
    <location>
        <begin position="818"/>
        <end position="844"/>
    </location>
</feature>
<dbReference type="InterPro" id="IPR055414">
    <property type="entry name" value="LRR_R13L4/SHOC2-like"/>
</dbReference>
<dbReference type="PANTHER" id="PTHR48062">
    <property type="entry name" value="RECEPTOR-LIKE PROTEIN 14"/>
    <property type="match status" value="1"/>
</dbReference>
<reference evidence="17 18" key="1">
    <citation type="journal article" date="2009" name="Nature">
        <title>The Sorghum bicolor genome and the diversification of grasses.</title>
        <authorList>
            <person name="Paterson A.H."/>
            <person name="Bowers J.E."/>
            <person name="Bruggmann R."/>
            <person name="Dubchak I."/>
            <person name="Grimwood J."/>
            <person name="Gundlach H."/>
            <person name="Haberer G."/>
            <person name="Hellsten U."/>
            <person name="Mitros T."/>
            <person name="Poliakov A."/>
            <person name="Schmutz J."/>
            <person name="Spannagl M."/>
            <person name="Tang H."/>
            <person name="Wang X."/>
            <person name="Wicker T."/>
            <person name="Bharti A.K."/>
            <person name="Chapman J."/>
            <person name="Feltus F.A."/>
            <person name="Gowik U."/>
            <person name="Grigoriev I.V."/>
            <person name="Lyons E."/>
            <person name="Maher C.A."/>
            <person name="Martis M."/>
            <person name="Narechania A."/>
            <person name="Otillar R.P."/>
            <person name="Penning B.W."/>
            <person name="Salamov A.A."/>
            <person name="Wang Y."/>
            <person name="Zhang L."/>
            <person name="Carpita N.C."/>
            <person name="Freeling M."/>
            <person name="Gingle A.R."/>
            <person name="Hash C.T."/>
            <person name="Keller B."/>
            <person name="Klein P."/>
            <person name="Kresovich S."/>
            <person name="McCann M.C."/>
            <person name="Ming R."/>
            <person name="Peterson D.G."/>
            <person name="Mehboob-ur-Rahman"/>
            <person name="Ware D."/>
            <person name="Westhoff P."/>
            <person name="Mayer K.F."/>
            <person name="Messing J."/>
            <person name="Rokhsar D.S."/>
        </authorList>
    </citation>
    <scope>NUCLEOTIDE SEQUENCE [LARGE SCALE GENOMIC DNA]</scope>
    <source>
        <strain evidence="18">cv. BTx623</strain>
    </source>
</reference>
<dbReference type="EMBL" id="CM000765">
    <property type="protein sequence ID" value="KXG27253.1"/>
    <property type="molecule type" value="Genomic_DNA"/>
</dbReference>
<evidence type="ECO:0000256" key="14">
    <source>
        <dbReference type="SAM" id="SignalP"/>
    </source>
</evidence>
<dbReference type="PRINTS" id="PR00019">
    <property type="entry name" value="LEURICHRPT"/>
</dbReference>
<dbReference type="OMA" id="IDEHICG"/>
<evidence type="ECO:0000256" key="12">
    <source>
        <dbReference type="SAM" id="MobiDB-lite"/>
    </source>
</evidence>
<dbReference type="InterPro" id="IPR003591">
    <property type="entry name" value="Leu-rich_rpt_typical-subtyp"/>
</dbReference>
<evidence type="ECO:0000256" key="7">
    <source>
        <dbReference type="ARBA" id="ARBA00022729"/>
    </source>
</evidence>
<dbReference type="Pfam" id="PF13516">
    <property type="entry name" value="LRR_6"/>
    <property type="match status" value="1"/>
</dbReference>
<dbReference type="InterPro" id="IPR001611">
    <property type="entry name" value="Leu-rich_rpt"/>
</dbReference>
<feature type="domain" description="Disease resistance R13L4/SHOC-2-like LRR" evidence="16">
    <location>
        <begin position="112"/>
        <end position="325"/>
    </location>
</feature>
<gene>
    <name evidence="17" type="ORF">SORBI_3006G239900</name>
</gene>
<keyword evidence="10 13" id="KW-0472">Membrane</keyword>
<keyword evidence="7 14" id="KW-0732">Signal</keyword>
<dbReference type="AlphaFoldDB" id="A0A1B6PNL6"/>
<evidence type="ECO:0000256" key="8">
    <source>
        <dbReference type="ARBA" id="ARBA00022737"/>
    </source>
</evidence>
<dbReference type="SMART" id="SM00369">
    <property type="entry name" value="LRR_TYP"/>
    <property type="match status" value="8"/>
</dbReference>
<comment type="subcellular location">
    <subcellularLocation>
        <location evidence="1">Cell membrane</location>
        <topology evidence="1">Single-pass type I membrane protein</topology>
    </subcellularLocation>
</comment>
<keyword evidence="6 13" id="KW-0812">Transmembrane</keyword>
<name>A0A1B6PNL6_SORBI</name>
<evidence type="ECO:0000256" key="5">
    <source>
        <dbReference type="ARBA" id="ARBA00022626"/>
    </source>
</evidence>
<evidence type="ECO:0000256" key="9">
    <source>
        <dbReference type="ARBA" id="ARBA00022989"/>
    </source>
</evidence>
<feature type="transmembrane region" description="Helical" evidence="13">
    <location>
        <begin position="851"/>
        <end position="874"/>
    </location>
</feature>
<evidence type="ECO:0000259" key="15">
    <source>
        <dbReference type="Pfam" id="PF08263"/>
    </source>
</evidence>
<evidence type="ECO:0000256" key="6">
    <source>
        <dbReference type="ARBA" id="ARBA00022692"/>
    </source>
</evidence>
<organism evidence="17 18">
    <name type="scientific">Sorghum bicolor</name>
    <name type="common">Sorghum</name>
    <name type="synonym">Sorghum vulgare</name>
    <dbReference type="NCBI Taxonomy" id="4558"/>
    <lineage>
        <taxon>Eukaryota</taxon>
        <taxon>Viridiplantae</taxon>
        <taxon>Streptophyta</taxon>
        <taxon>Embryophyta</taxon>
        <taxon>Tracheophyta</taxon>
        <taxon>Spermatophyta</taxon>
        <taxon>Magnoliopsida</taxon>
        <taxon>Liliopsida</taxon>
        <taxon>Poales</taxon>
        <taxon>Poaceae</taxon>
        <taxon>PACMAD clade</taxon>
        <taxon>Panicoideae</taxon>
        <taxon>Andropogonodae</taxon>
        <taxon>Andropogoneae</taxon>
        <taxon>Sorghinae</taxon>
        <taxon>Sorghum</taxon>
    </lineage>
</organism>
<accession>A0A1B6PNL6</accession>
<dbReference type="InterPro" id="IPR051502">
    <property type="entry name" value="RLP_Defense_Trigger"/>
</dbReference>
<dbReference type="InParanoid" id="A0A1B6PNL6"/>
<dbReference type="Gene3D" id="3.80.10.10">
    <property type="entry name" value="Ribonuclease Inhibitor"/>
    <property type="match status" value="4"/>
</dbReference>
<evidence type="ECO:0000256" key="10">
    <source>
        <dbReference type="ARBA" id="ARBA00023136"/>
    </source>
</evidence>
<evidence type="ECO:0000256" key="11">
    <source>
        <dbReference type="ARBA" id="ARBA00023180"/>
    </source>
</evidence>
<dbReference type="SUPFAM" id="SSF52058">
    <property type="entry name" value="L domain-like"/>
    <property type="match status" value="2"/>
</dbReference>
<dbReference type="Gramene" id="KXG27253">
    <property type="protein sequence ID" value="KXG27253"/>
    <property type="gene ID" value="SORBI_3006G239900"/>
</dbReference>
<evidence type="ECO:0000313" key="17">
    <source>
        <dbReference type="EMBL" id="KXG27253.1"/>
    </source>
</evidence>
<keyword evidence="4" id="KW-0433">Leucine-rich repeat</keyword>
<dbReference type="FunFam" id="3.80.10.10:FF:000111">
    <property type="entry name" value="LRR receptor-like serine/threonine-protein kinase ERECTA"/>
    <property type="match status" value="1"/>
</dbReference>
<dbReference type="PANTHER" id="PTHR48062:SF56">
    <property type="entry name" value="OS04G0647900 PROTEIN"/>
    <property type="match status" value="1"/>
</dbReference>
<keyword evidence="9 13" id="KW-1133">Transmembrane helix</keyword>
<keyword evidence="8" id="KW-0677">Repeat</keyword>
<dbReference type="Pfam" id="PF23598">
    <property type="entry name" value="LRR_14"/>
    <property type="match status" value="1"/>
</dbReference>
<dbReference type="Pfam" id="PF00560">
    <property type="entry name" value="LRR_1"/>
    <property type="match status" value="4"/>
</dbReference>
<dbReference type="STRING" id="4558.A0A1B6PNL6"/>
<dbReference type="Pfam" id="PF13855">
    <property type="entry name" value="LRR_8"/>
    <property type="match status" value="1"/>
</dbReference>
<keyword evidence="18" id="KW-1185">Reference proteome</keyword>
<evidence type="ECO:0000256" key="3">
    <source>
        <dbReference type="ARBA" id="ARBA00022475"/>
    </source>
</evidence>
<proteinExistence type="inferred from homology"/>
<keyword evidence="5" id="KW-1070">Brassinosteroid signaling pathway</keyword>
<dbReference type="InterPro" id="IPR013210">
    <property type="entry name" value="LRR_N_plant-typ"/>
</dbReference>
<evidence type="ECO:0000256" key="2">
    <source>
        <dbReference type="ARBA" id="ARBA00009592"/>
    </source>
</evidence>
<evidence type="ECO:0000256" key="13">
    <source>
        <dbReference type="SAM" id="Phobius"/>
    </source>
</evidence>
<dbReference type="GO" id="GO:0009742">
    <property type="term" value="P:brassinosteroid mediated signaling pathway"/>
    <property type="evidence" value="ECO:0007669"/>
    <property type="project" value="UniProtKB-KW"/>
</dbReference>
<dbReference type="OrthoDB" id="4691307at2759"/>